<dbReference type="RefSeq" id="WP_069947389.1">
    <property type="nucleotide sequence ID" value="NZ_CP014143.1"/>
</dbReference>
<dbReference type="AlphaFoldDB" id="A0A1C9W891"/>
<dbReference type="KEGG" id="micc:AUP74_01941"/>
<protein>
    <submittedName>
        <fullName evidence="1">Uncharacterized protein</fullName>
    </submittedName>
</protein>
<evidence type="ECO:0000313" key="2">
    <source>
        <dbReference type="Proteomes" id="UP000095672"/>
    </source>
</evidence>
<dbReference type="Proteomes" id="UP000095672">
    <property type="component" value="Chromosome"/>
</dbReference>
<name>A0A1C9W891_9GAMM</name>
<proteinExistence type="predicted"/>
<keyword evidence="2" id="KW-1185">Reference proteome</keyword>
<accession>A0A1C9W891</accession>
<reference evidence="2" key="1">
    <citation type="submission" date="2016-01" db="EMBL/GenBank/DDBJ databases">
        <title>Complete genome sequence of Microbulbifer sp. CCB-MM1, a halophile isolated from Matang Mangrove Forest, Perak.</title>
        <authorList>
            <person name="Moh T.H."/>
            <person name="Dinesh B."/>
            <person name="Lau N.-S."/>
            <person name="Go F."/>
            <person name="Alexander Chong S.-C."/>
        </authorList>
    </citation>
    <scope>NUCLEOTIDE SEQUENCE [LARGE SCALE GENOMIC DNA]</scope>
    <source>
        <strain evidence="2">CCB-MM1</strain>
    </source>
</reference>
<sequence>MLYTEAFARYKAKLKNVNWSVSAENSDGELVISLWKHRFTKPEGNTIKYFDFVTRWKGPGSNELKAKLQEAHANKQVIRPVIARTSDVNAVEAGVDASTLKNEFFVREDWFGTLTNWDGDNFEITFVRRSA</sequence>
<evidence type="ECO:0000313" key="1">
    <source>
        <dbReference type="EMBL" id="AOS97371.1"/>
    </source>
</evidence>
<gene>
    <name evidence="1" type="ORF">AUP74_01941</name>
</gene>
<dbReference type="OrthoDB" id="8919536at2"/>
<dbReference type="EMBL" id="CP014143">
    <property type="protein sequence ID" value="AOS97371.1"/>
    <property type="molecule type" value="Genomic_DNA"/>
</dbReference>
<organism evidence="1 2">
    <name type="scientific">Microbulbifer aggregans</name>
    <dbReference type="NCBI Taxonomy" id="1769779"/>
    <lineage>
        <taxon>Bacteria</taxon>
        <taxon>Pseudomonadati</taxon>
        <taxon>Pseudomonadota</taxon>
        <taxon>Gammaproteobacteria</taxon>
        <taxon>Cellvibrionales</taxon>
        <taxon>Microbulbiferaceae</taxon>
        <taxon>Microbulbifer</taxon>
    </lineage>
</organism>